<evidence type="ECO:0000313" key="3">
    <source>
        <dbReference type="Proteomes" id="UP000236220"/>
    </source>
</evidence>
<sequence>MHMRKLHAVFISLAASTLVSCSTVPEHGATASSSVVVAPVARQAQGVIERFPDAPAAQLDPNAATLTRLESLAPEADPGVLALALEARNCAIRNGEVDQDAKLAVIDYSRPSTDKRLWVFDVARDQLLFRELVAHGQGSGDNVATRFSNQDNSHQSSLGLFLTAETYIGNNGYSLKLDGVERGFNDNARSRAIVMHGAWYVSPDMAASKGRIGRSHGCPALSQGIARRVIDTMKGKQLLFSYANDTAWLHRGQSFACDGRSADQILAAARALRGGGAQRVAVAAP</sequence>
<feature type="chain" id="PRO_5014363064" evidence="1">
    <location>
        <begin position="22"/>
        <end position="285"/>
    </location>
</feature>
<dbReference type="Pfam" id="PF13645">
    <property type="entry name" value="YkuD_2"/>
    <property type="match status" value="1"/>
</dbReference>
<dbReference type="PANTHER" id="PTHR38477">
    <property type="entry name" value="HYPOTHETICAL EXPORTED PROTEIN"/>
    <property type="match status" value="1"/>
</dbReference>
<organism evidence="2 3">
    <name type="scientific">Solilutibacter silvestris</name>
    <dbReference type="NCBI Taxonomy" id="1645665"/>
    <lineage>
        <taxon>Bacteria</taxon>
        <taxon>Pseudomonadati</taxon>
        <taxon>Pseudomonadota</taxon>
        <taxon>Gammaproteobacteria</taxon>
        <taxon>Lysobacterales</taxon>
        <taxon>Lysobacteraceae</taxon>
        <taxon>Solilutibacter</taxon>
    </lineage>
</organism>
<dbReference type="InterPro" id="IPR032676">
    <property type="entry name" value="YkuD_2"/>
</dbReference>
<dbReference type="PANTHER" id="PTHR38477:SF1">
    <property type="entry name" value="MUREIN L,D-TRANSPEPTIDASE CATALYTIC DOMAIN FAMILY PROTEIN"/>
    <property type="match status" value="1"/>
</dbReference>
<keyword evidence="3" id="KW-1185">Reference proteome</keyword>
<dbReference type="AlphaFoldDB" id="A0A2K1Q191"/>
<reference evidence="2 3" key="1">
    <citation type="submission" date="2017-08" db="EMBL/GenBank/DDBJ databases">
        <title>Lysobacter sylvestris genome.</title>
        <authorList>
            <person name="Zhang D.-C."/>
            <person name="Albuquerque L."/>
            <person name="Franca L."/>
            <person name="Froufe H.J.C."/>
            <person name="Barroso C."/>
            <person name="Egas C."/>
            <person name="Da Costa M."/>
            <person name="Margesin R."/>
        </authorList>
    </citation>
    <scope>NUCLEOTIDE SEQUENCE [LARGE SCALE GENOMIC DNA]</scope>
    <source>
        <strain evidence="2 3">AM20-91</strain>
    </source>
</reference>
<keyword evidence="1" id="KW-0732">Signal</keyword>
<name>A0A2K1Q191_9GAMM</name>
<accession>A0A2K1Q191</accession>
<proteinExistence type="predicted"/>
<dbReference type="Proteomes" id="UP000236220">
    <property type="component" value="Unassembled WGS sequence"/>
</dbReference>
<dbReference type="PROSITE" id="PS51257">
    <property type="entry name" value="PROKAR_LIPOPROTEIN"/>
    <property type="match status" value="1"/>
</dbReference>
<evidence type="ECO:0000256" key="1">
    <source>
        <dbReference type="SAM" id="SignalP"/>
    </source>
</evidence>
<feature type="signal peptide" evidence="1">
    <location>
        <begin position="1"/>
        <end position="21"/>
    </location>
</feature>
<comment type="caution">
    <text evidence="2">The sequence shown here is derived from an EMBL/GenBank/DDBJ whole genome shotgun (WGS) entry which is preliminary data.</text>
</comment>
<protein>
    <submittedName>
        <fullName evidence="2">L,D-transpeptidase catalytic domain</fullName>
    </submittedName>
</protein>
<dbReference type="EMBL" id="NPZB01000001">
    <property type="protein sequence ID" value="PNS08806.1"/>
    <property type="molecule type" value="Genomic_DNA"/>
</dbReference>
<gene>
    <name evidence="2" type="ORF">Lysil_0435</name>
</gene>
<evidence type="ECO:0000313" key="2">
    <source>
        <dbReference type="EMBL" id="PNS08806.1"/>
    </source>
</evidence>